<feature type="region of interest" description="Disordered" evidence="1">
    <location>
        <begin position="65"/>
        <end position="164"/>
    </location>
</feature>
<evidence type="ECO:0000256" key="1">
    <source>
        <dbReference type="SAM" id="MobiDB-lite"/>
    </source>
</evidence>
<feature type="compositionally biased region" description="Acidic residues" evidence="1">
    <location>
        <begin position="101"/>
        <end position="113"/>
    </location>
</feature>
<feature type="region of interest" description="Disordered" evidence="1">
    <location>
        <begin position="1"/>
        <end position="28"/>
    </location>
</feature>
<proteinExistence type="predicted"/>
<keyword evidence="3" id="KW-1185">Reference proteome</keyword>
<dbReference type="AlphaFoldDB" id="A0A6A6FF51"/>
<evidence type="ECO:0000313" key="2">
    <source>
        <dbReference type="EMBL" id="KAF2212036.1"/>
    </source>
</evidence>
<name>A0A6A6FF51_9PEZI</name>
<gene>
    <name evidence="2" type="ORF">CERZMDRAFT_90826</name>
</gene>
<sequence length="203" mass="22126">MPSQAASAAISLLSDDEDEIEQGTQGGQEVAYGQAQFFNQVNAAAELDDFVDDLPGHANKYAALANYHDADDSQEDSAAGGDEVDEEAGQSGSYHYGPPLTEEELRDDEDDVSDPPSGQYMGEYSDEEDGYGDGDVEDEGDDFDDDGEQYDEDEESEGDRGVYANGYQNQYGRQVYAVPPKQQFNEALQKVGNDENEPIELSD</sequence>
<dbReference type="OrthoDB" id="264795at2759"/>
<feature type="compositionally biased region" description="Acidic residues" evidence="1">
    <location>
        <begin position="124"/>
        <end position="157"/>
    </location>
</feature>
<dbReference type="Proteomes" id="UP000799539">
    <property type="component" value="Unassembled WGS sequence"/>
</dbReference>
<organism evidence="2 3">
    <name type="scientific">Cercospora zeae-maydis SCOH1-5</name>
    <dbReference type="NCBI Taxonomy" id="717836"/>
    <lineage>
        <taxon>Eukaryota</taxon>
        <taxon>Fungi</taxon>
        <taxon>Dikarya</taxon>
        <taxon>Ascomycota</taxon>
        <taxon>Pezizomycotina</taxon>
        <taxon>Dothideomycetes</taxon>
        <taxon>Dothideomycetidae</taxon>
        <taxon>Mycosphaerellales</taxon>
        <taxon>Mycosphaerellaceae</taxon>
        <taxon>Cercospora</taxon>
    </lineage>
</organism>
<feature type="compositionally biased region" description="Low complexity" evidence="1">
    <location>
        <begin position="1"/>
        <end position="13"/>
    </location>
</feature>
<evidence type="ECO:0000313" key="3">
    <source>
        <dbReference type="Proteomes" id="UP000799539"/>
    </source>
</evidence>
<protein>
    <submittedName>
        <fullName evidence="2">Uncharacterized protein</fullName>
    </submittedName>
</protein>
<accession>A0A6A6FF51</accession>
<reference evidence="2" key="1">
    <citation type="journal article" date="2020" name="Stud. Mycol.">
        <title>101 Dothideomycetes genomes: a test case for predicting lifestyles and emergence of pathogens.</title>
        <authorList>
            <person name="Haridas S."/>
            <person name="Albert R."/>
            <person name="Binder M."/>
            <person name="Bloem J."/>
            <person name="Labutti K."/>
            <person name="Salamov A."/>
            <person name="Andreopoulos B."/>
            <person name="Baker S."/>
            <person name="Barry K."/>
            <person name="Bills G."/>
            <person name="Bluhm B."/>
            <person name="Cannon C."/>
            <person name="Castanera R."/>
            <person name="Culley D."/>
            <person name="Daum C."/>
            <person name="Ezra D."/>
            <person name="Gonzalez J."/>
            <person name="Henrissat B."/>
            <person name="Kuo A."/>
            <person name="Liang C."/>
            <person name="Lipzen A."/>
            <person name="Lutzoni F."/>
            <person name="Magnuson J."/>
            <person name="Mondo S."/>
            <person name="Nolan M."/>
            <person name="Ohm R."/>
            <person name="Pangilinan J."/>
            <person name="Park H.-J."/>
            <person name="Ramirez L."/>
            <person name="Alfaro M."/>
            <person name="Sun H."/>
            <person name="Tritt A."/>
            <person name="Yoshinaga Y."/>
            <person name="Zwiers L.-H."/>
            <person name="Turgeon B."/>
            <person name="Goodwin S."/>
            <person name="Spatafora J."/>
            <person name="Crous P."/>
            <person name="Grigoriev I."/>
        </authorList>
    </citation>
    <scope>NUCLEOTIDE SEQUENCE</scope>
    <source>
        <strain evidence="2">SCOH1-5</strain>
    </source>
</reference>
<dbReference type="EMBL" id="ML992674">
    <property type="protein sequence ID" value="KAF2212036.1"/>
    <property type="molecule type" value="Genomic_DNA"/>
</dbReference>